<evidence type="ECO:0000259" key="1">
    <source>
        <dbReference type="Pfam" id="PF09983"/>
    </source>
</evidence>
<protein>
    <recommendedName>
        <fullName evidence="1">Wadjet protein JetD C-terminal domain-containing protein</fullName>
    </recommendedName>
</protein>
<dbReference type="OrthoDB" id="9809365at2"/>
<dbReference type="InterPro" id="IPR024534">
    <property type="entry name" value="JetD_C"/>
</dbReference>
<keyword evidence="3" id="KW-1185">Reference proteome</keyword>
<reference evidence="2 3" key="1">
    <citation type="submission" date="2018-03" db="EMBL/GenBank/DDBJ databases">
        <title>Genome sequence of Clostridium vincentii DSM 10228.</title>
        <authorList>
            <person name="Poehlein A."/>
            <person name="Daniel R."/>
        </authorList>
    </citation>
    <scope>NUCLEOTIDE SEQUENCE [LARGE SCALE GENOMIC DNA]</scope>
    <source>
        <strain evidence="2 3">DSM 10228</strain>
    </source>
</reference>
<evidence type="ECO:0000313" key="2">
    <source>
        <dbReference type="EMBL" id="PRR80967.1"/>
    </source>
</evidence>
<evidence type="ECO:0000313" key="3">
    <source>
        <dbReference type="Proteomes" id="UP000239471"/>
    </source>
</evidence>
<comment type="caution">
    <text evidence="2">The sequence shown here is derived from an EMBL/GenBank/DDBJ whole genome shotgun (WGS) entry which is preliminary data.</text>
</comment>
<dbReference type="Proteomes" id="UP000239471">
    <property type="component" value="Unassembled WGS sequence"/>
</dbReference>
<dbReference type="RefSeq" id="WP_106060793.1">
    <property type="nucleotide sequence ID" value="NZ_PVXQ01000039.1"/>
</dbReference>
<name>A0A2T0BAX7_9CLOT</name>
<dbReference type="Pfam" id="PF09983">
    <property type="entry name" value="JetD_C"/>
    <property type="match status" value="1"/>
</dbReference>
<organism evidence="2 3">
    <name type="scientific">Clostridium vincentii</name>
    <dbReference type="NCBI Taxonomy" id="52704"/>
    <lineage>
        <taxon>Bacteria</taxon>
        <taxon>Bacillati</taxon>
        <taxon>Bacillota</taxon>
        <taxon>Clostridia</taxon>
        <taxon>Eubacteriales</taxon>
        <taxon>Clostridiaceae</taxon>
        <taxon>Clostridium</taxon>
    </lineage>
</organism>
<sequence length="384" mass="45750">MFEEIYKNIVKNLKGYKNKTIDIETLLAFSHDNDNRVNFIRAIHYNLFEDIIVKLCRDGKLKSRGKVAKGHRIHSKFNVIDNVNNKEKDNKIILEISKLNLKNLDYYFKNQEEYKNHKKYLLKLNDYYILPSKPYLTSNELSFKLFNDEKFFENPKTKKNLGLEIMLNLKIKYEDFNCYRTQEPFFYYIKESFFQKESREILIIENKDTYTTLKIKKLCEGFDMIIYGEGKKIISSFELANDYHINLNDNIKYFGDIDSEGFLIYKLFKEKFFRYNIKICRPLYSILLDSFDINVLPRLRNFLLDEGFEAQYVQGEDILNMKSSNLGKYCFTEPKVLSCAIEVVNSEFETCYSNKLIEILNSKKYIPQEAIALIDIDQELINFE</sequence>
<gene>
    <name evidence="2" type="ORF">CLVI_28780</name>
</gene>
<feature type="domain" description="Wadjet protein JetD C-terminal" evidence="1">
    <location>
        <begin position="196"/>
        <end position="272"/>
    </location>
</feature>
<accession>A0A2T0BAX7</accession>
<proteinExistence type="predicted"/>
<dbReference type="AlphaFoldDB" id="A0A2T0BAX7"/>
<dbReference type="EMBL" id="PVXQ01000039">
    <property type="protein sequence ID" value="PRR80967.1"/>
    <property type="molecule type" value="Genomic_DNA"/>
</dbReference>